<accession>A0A182D4P8</accession>
<evidence type="ECO:0000259" key="3">
    <source>
        <dbReference type="Pfam" id="PF01471"/>
    </source>
</evidence>
<feature type="region of interest" description="Disordered" evidence="1">
    <location>
        <begin position="1"/>
        <end position="21"/>
    </location>
</feature>
<keyword evidence="2" id="KW-0812">Transmembrane</keyword>
<dbReference type="RefSeq" id="WP_055037798.1">
    <property type="nucleotide sequence ID" value="NZ_AP014854.2"/>
</dbReference>
<dbReference type="EMBL" id="AP014854">
    <property type="protein sequence ID" value="BAR99927.1"/>
    <property type="molecule type" value="Genomic_DNA"/>
</dbReference>
<name>A0A182D4P8_BLAVI</name>
<reference evidence="4" key="1">
    <citation type="journal article" date="2015" name="Genome Announc.">
        <title>Complete Genome Sequence of the Bacteriochlorophyll b-Producing Photosynthetic Bacterium Blastochloris viridis.</title>
        <authorList>
            <person name="Tsukatani Y."/>
            <person name="Hirose Y."/>
            <person name="Harada J."/>
            <person name="Misawa N."/>
            <person name="Mori K."/>
            <person name="Inoue K."/>
            <person name="Tamiaki H."/>
        </authorList>
    </citation>
    <scope>NUCLEOTIDE SEQUENCE [LARGE SCALE GENOMIC DNA]</scope>
    <source>
        <strain evidence="4">DSM 133</strain>
    </source>
</reference>
<keyword evidence="2" id="KW-1133">Transmembrane helix</keyword>
<keyword evidence="2" id="KW-0472">Membrane</keyword>
<evidence type="ECO:0000313" key="4">
    <source>
        <dbReference type="EMBL" id="BAR99927.1"/>
    </source>
</evidence>
<evidence type="ECO:0000256" key="1">
    <source>
        <dbReference type="SAM" id="MobiDB-lite"/>
    </source>
</evidence>
<dbReference type="Pfam" id="PF01471">
    <property type="entry name" value="PG_binding_1"/>
    <property type="match status" value="2"/>
</dbReference>
<dbReference type="AlphaFoldDB" id="A0A182D4P8"/>
<proteinExistence type="predicted"/>
<protein>
    <submittedName>
        <fullName evidence="4">Putative peptidoglycan-binding domain-containing protein</fullName>
    </submittedName>
</protein>
<dbReference type="SUPFAM" id="SSF47090">
    <property type="entry name" value="PGBD-like"/>
    <property type="match status" value="2"/>
</dbReference>
<feature type="domain" description="Peptidoglycan binding-like" evidence="3">
    <location>
        <begin position="132"/>
        <end position="186"/>
    </location>
</feature>
<evidence type="ECO:0000256" key="2">
    <source>
        <dbReference type="SAM" id="Phobius"/>
    </source>
</evidence>
<feature type="domain" description="Peptidoglycan binding-like" evidence="3">
    <location>
        <begin position="217"/>
        <end position="265"/>
    </location>
</feature>
<sequence>MHNDLADDAWEDTAEDDARHGTPARARRGVFGLRRADLVGLALLALGSGAIAVNALLMQSGPHPAPLAAATPVSPAPAPKAVPKMAATDLTGSLTPPQPIARPASLMAAAAEPAAPTPTTAAAEPARRTRAQLISDLQHELQRLGLYDGTADGVLGPKTEAAIRDIELVLAWRETGEPTEALLASLRRVETRATPRPPAAVPASSPAPTAMPIDTRILAIQRALARLGYGPLRPDGRPGGETRAAVQRFERDRNLPVTGEISSRLVRELAAVSGMPIE</sequence>
<dbReference type="OrthoDB" id="9816507at2"/>
<dbReference type="Gene3D" id="1.10.101.10">
    <property type="entry name" value="PGBD-like superfamily/PGBD"/>
    <property type="match status" value="2"/>
</dbReference>
<dbReference type="InterPro" id="IPR036365">
    <property type="entry name" value="PGBD-like_sf"/>
</dbReference>
<feature type="transmembrane region" description="Helical" evidence="2">
    <location>
        <begin position="38"/>
        <end position="57"/>
    </location>
</feature>
<dbReference type="KEGG" id="bvr:BVIR_2376"/>
<feature type="compositionally biased region" description="Acidic residues" evidence="1">
    <location>
        <begin position="1"/>
        <end position="15"/>
    </location>
</feature>
<dbReference type="InterPro" id="IPR002477">
    <property type="entry name" value="Peptidoglycan-bd-like"/>
</dbReference>
<organism evidence="4">
    <name type="scientific">Blastochloris viridis</name>
    <name type="common">Rhodopseudomonas viridis</name>
    <dbReference type="NCBI Taxonomy" id="1079"/>
    <lineage>
        <taxon>Bacteria</taxon>
        <taxon>Pseudomonadati</taxon>
        <taxon>Pseudomonadota</taxon>
        <taxon>Alphaproteobacteria</taxon>
        <taxon>Hyphomicrobiales</taxon>
        <taxon>Blastochloridaceae</taxon>
        <taxon>Blastochloris</taxon>
    </lineage>
</organism>
<gene>
    <name evidence="4" type="ORF">BV133_2334</name>
</gene>
<dbReference type="InterPro" id="IPR036366">
    <property type="entry name" value="PGBDSf"/>
</dbReference>